<evidence type="ECO:0000256" key="1">
    <source>
        <dbReference type="ARBA" id="ARBA00001974"/>
    </source>
</evidence>
<dbReference type="InterPro" id="IPR002938">
    <property type="entry name" value="FAD-bd"/>
</dbReference>
<evidence type="ECO:0000256" key="5">
    <source>
        <dbReference type="ARBA" id="ARBA00023033"/>
    </source>
</evidence>
<feature type="domain" description="FAD-binding" evidence="6">
    <location>
        <begin position="5"/>
        <end position="366"/>
    </location>
</feature>
<protein>
    <recommendedName>
        <fullName evidence="6">FAD-binding domain-containing protein</fullName>
    </recommendedName>
</protein>
<gene>
    <name evidence="7" type="ORF">FE257_012771</name>
</gene>
<dbReference type="PANTHER" id="PTHR47178:SF3">
    <property type="entry name" value="FAD-BINDING DOMAIN-CONTAINING PROTEIN"/>
    <property type="match status" value="1"/>
</dbReference>
<dbReference type="Gene3D" id="3.50.50.60">
    <property type="entry name" value="FAD/NAD(P)-binding domain"/>
    <property type="match status" value="1"/>
</dbReference>
<sequence>MTTSTTVLIVGAGPTGLALAHGLKKAGISSIVLEKYPSLTVPRDWNMGLHWGAESLRAVISDSLWARIQSCQVDPSQPTAEIDHLNMLNGQTGELLTAIPANYFYRIRRSNLRHLLAPGVDIRYNTQLQSTEYSPDGHHVTALLDNGQKITAHLIVGADGARSKTRQALLGPEAGLDRQLPYCATFMQARYTADQARFLRDFHPLFLAAISPAGYFSFFGMHDVEDPSRPETWTFFSYISWFAPPEERDRMANWSNAQRLQQVKELSKAFTDPWRSAFEWLPDDQQVWSVNLTYFDPREPGHRWDNHEGRITLAGDAAHAMTYQRGQGMNHSMTDAARLAEAIGGFVSGEMSQSEAISGYETEMIERAGAEAALSAVNTEMVHDWQKVMASPVFTSGLKRTNGG</sequence>
<organism evidence="7 8">
    <name type="scientific">Aspergillus nanangensis</name>
    <dbReference type="NCBI Taxonomy" id="2582783"/>
    <lineage>
        <taxon>Eukaryota</taxon>
        <taxon>Fungi</taxon>
        <taxon>Dikarya</taxon>
        <taxon>Ascomycota</taxon>
        <taxon>Pezizomycotina</taxon>
        <taxon>Eurotiomycetes</taxon>
        <taxon>Eurotiomycetidae</taxon>
        <taxon>Eurotiales</taxon>
        <taxon>Aspergillaceae</taxon>
        <taxon>Aspergillus</taxon>
        <taxon>Aspergillus subgen. Circumdati</taxon>
    </lineage>
</organism>
<reference evidence="7" key="2">
    <citation type="submission" date="2020-02" db="EMBL/GenBank/DDBJ databases">
        <authorList>
            <person name="Gilchrist C.L.M."/>
            <person name="Chooi Y.-H."/>
        </authorList>
    </citation>
    <scope>NUCLEOTIDE SEQUENCE</scope>
    <source>
        <strain evidence="7">MST-FP2251</strain>
    </source>
</reference>
<evidence type="ECO:0000313" key="8">
    <source>
        <dbReference type="Proteomes" id="UP001194746"/>
    </source>
</evidence>
<dbReference type="GO" id="GO:0004497">
    <property type="term" value="F:monooxygenase activity"/>
    <property type="evidence" value="ECO:0007669"/>
    <property type="project" value="UniProtKB-KW"/>
</dbReference>
<name>A0AAD4GQJ9_ASPNN</name>
<dbReference type="Pfam" id="PF01494">
    <property type="entry name" value="FAD_binding_3"/>
    <property type="match status" value="1"/>
</dbReference>
<keyword evidence="8" id="KW-1185">Reference proteome</keyword>
<dbReference type="PRINTS" id="PR00420">
    <property type="entry name" value="RNGMNOXGNASE"/>
</dbReference>
<keyword evidence="3" id="KW-0274">FAD</keyword>
<evidence type="ECO:0000256" key="2">
    <source>
        <dbReference type="ARBA" id="ARBA00022630"/>
    </source>
</evidence>
<reference evidence="7" key="1">
    <citation type="journal article" date="2019" name="Beilstein J. Org. Chem.">
        <title>Nanangenines: drimane sesquiterpenoids as the dominant metabolite cohort of a novel Australian fungus, Aspergillus nanangensis.</title>
        <authorList>
            <person name="Lacey H.J."/>
            <person name="Gilchrist C.L.M."/>
            <person name="Crombie A."/>
            <person name="Kalaitzis J.A."/>
            <person name="Vuong D."/>
            <person name="Rutledge P.J."/>
            <person name="Turner P."/>
            <person name="Pitt J.I."/>
            <person name="Lacey E."/>
            <person name="Chooi Y.H."/>
            <person name="Piggott A.M."/>
        </authorList>
    </citation>
    <scope>NUCLEOTIDE SEQUENCE</scope>
    <source>
        <strain evidence="7">MST-FP2251</strain>
    </source>
</reference>
<dbReference type="PANTHER" id="PTHR47178">
    <property type="entry name" value="MONOOXYGENASE, FAD-BINDING"/>
    <property type="match status" value="1"/>
</dbReference>
<evidence type="ECO:0000256" key="3">
    <source>
        <dbReference type="ARBA" id="ARBA00022827"/>
    </source>
</evidence>
<dbReference type="EMBL" id="VCAU01000093">
    <property type="protein sequence ID" value="KAF9885565.1"/>
    <property type="molecule type" value="Genomic_DNA"/>
</dbReference>
<dbReference type="GO" id="GO:0071949">
    <property type="term" value="F:FAD binding"/>
    <property type="evidence" value="ECO:0007669"/>
    <property type="project" value="InterPro"/>
</dbReference>
<keyword evidence="5" id="KW-0503">Monooxygenase</keyword>
<dbReference type="AlphaFoldDB" id="A0AAD4GQJ9"/>
<dbReference type="Proteomes" id="UP001194746">
    <property type="component" value="Unassembled WGS sequence"/>
</dbReference>
<proteinExistence type="predicted"/>
<comment type="cofactor">
    <cofactor evidence="1">
        <name>FAD</name>
        <dbReference type="ChEBI" id="CHEBI:57692"/>
    </cofactor>
</comment>
<dbReference type="SUPFAM" id="SSF51905">
    <property type="entry name" value="FAD/NAD(P)-binding domain"/>
    <property type="match status" value="1"/>
</dbReference>
<evidence type="ECO:0000256" key="4">
    <source>
        <dbReference type="ARBA" id="ARBA00023002"/>
    </source>
</evidence>
<evidence type="ECO:0000313" key="7">
    <source>
        <dbReference type="EMBL" id="KAF9885565.1"/>
    </source>
</evidence>
<dbReference type="InterPro" id="IPR036188">
    <property type="entry name" value="FAD/NAD-bd_sf"/>
</dbReference>
<comment type="caution">
    <text evidence="7">The sequence shown here is derived from an EMBL/GenBank/DDBJ whole genome shotgun (WGS) entry which is preliminary data.</text>
</comment>
<evidence type="ECO:0000259" key="6">
    <source>
        <dbReference type="Pfam" id="PF01494"/>
    </source>
</evidence>
<keyword evidence="2" id="KW-0285">Flavoprotein</keyword>
<accession>A0AAD4GQJ9</accession>
<keyword evidence="4" id="KW-0560">Oxidoreductase</keyword>